<evidence type="ECO:0000313" key="1">
    <source>
        <dbReference type="EMBL" id="MCB8609994.1"/>
    </source>
</evidence>
<protein>
    <submittedName>
        <fullName evidence="1">Uncharacterized protein</fullName>
    </submittedName>
</protein>
<name>A0AAW4VLP4_9FIRM</name>
<reference evidence="1" key="1">
    <citation type="submission" date="2021-10" db="EMBL/GenBank/DDBJ databases">
        <title>Collection of gut derived symbiotic bacterial strains cultured from healthy donors.</title>
        <authorList>
            <person name="Lin H."/>
            <person name="Littmann E."/>
            <person name="Kohout C."/>
            <person name="Pamer E.G."/>
        </authorList>
    </citation>
    <scope>NUCLEOTIDE SEQUENCE</scope>
    <source>
        <strain evidence="1">DFI.4.48</strain>
    </source>
</reference>
<dbReference type="RefSeq" id="WP_227212809.1">
    <property type="nucleotide sequence ID" value="NZ_DBGCOW010000023.1"/>
</dbReference>
<sequence length="107" mass="13213">MAYRWTKPKEEWIKDINPIIVDKTNYYLNVFKALKVFEGHMQAHCLIPSKWWFYYKMWGTYTIEKYVEYHMHRNKVDMGKCIQKFKELGIAFYTKKRLKKMDDSLSR</sequence>
<organism evidence="1 2">
    <name type="scientific">Faecalibacillus faecis</name>
    <dbReference type="NCBI Taxonomy" id="1982628"/>
    <lineage>
        <taxon>Bacteria</taxon>
        <taxon>Bacillati</taxon>
        <taxon>Bacillota</taxon>
        <taxon>Erysipelotrichia</taxon>
        <taxon>Erysipelotrichales</taxon>
        <taxon>Coprobacillaceae</taxon>
        <taxon>Faecalibacillus</taxon>
    </lineage>
</organism>
<comment type="caution">
    <text evidence="1">The sequence shown here is derived from an EMBL/GenBank/DDBJ whole genome shotgun (WGS) entry which is preliminary data.</text>
</comment>
<evidence type="ECO:0000313" key="2">
    <source>
        <dbReference type="Proteomes" id="UP001198439"/>
    </source>
</evidence>
<dbReference type="EMBL" id="JAJDKZ010000011">
    <property type="protein sequence ID" value="MCB8609994.1"/>
    <property type="molecule type" value="Genomic_DNA"/>
</dbReference>
<accession>A0AAW4VLP4</accession>
<gene>
    <name evidence="1" type="ORF">LJD69_05235</name>
</gene>
<proteinExistence type="predicted"/>
<dbReference type="Proteomes" id="UP001198439">
    <property type="component" value="Unassembled WGS sequence"/>
</dbReference>
<dbReference type="AlphaFoldDB" id="A0AAW4VLP4"/>